<dbReference type="Pfam" id="PF00877">
    <property type="entry name" value="NLPC_P60"/>
    <property type="match status" value="1"/>
</dbReference>
<evidence type="ECO:0000256" key="4">
    <source>
        <dbReference type="ARBA" id="ARBA00022807"/>
    </source>
</evidence>
<name>A0ABQ5UGC8_9HYPH</name>
<dbReference type="InterPro" id="IPR051794">
    <property type="entry name" value="PG_Endopeptidase_C40"/>
</dbReference>
<dbReference type="Gene3D" id="3.90.1720.10">
    <property type="entry name" value="endopeptidase domain like (from Nostoc punctiforme)"/>
    <property type="match status" value="1"/>
</dbReference>
<dbReference type="EMBL" id="BSNG01000001">
    <property type="protein sequence ID" value="GLQ10536.1"/>
    <property type="molecule type" value="Genomic_DNA"/>
</dbReference>
<dbReference type="Proteomes" id="UP001161406">
    <property type="component" value="Unassembled WGS sequence"/>
</dbReference>
<sequence length="273" mass="29445">MPDPRLTLARDGIAARSLEGIVPADRYIDTTMRQTVLPTAALRRAPSAGAEQLDQLLFGELFEVLDEADGWAFGQAVRDRYVGYVEAGALGSPSAPSTHRVRALRTYAFSAPSIKAPTAGLYSMNAVIAAGEQEGRFVKTVAGWFVQEHLAPIDQAEPDYVAVAEQFVGTPYQWGGRESLGLDCSGLVQQALYASGRACPRDSDQQAAMGAPIEALRRGDLVFWRGHVAVMINEADIIHANSWHMAVAIEPLAEAVARIKRLGGGEPTGFRRL</sequence>
<reference evidence="6" key="1">
    <citation type="journal article" date="2014" name="Int. J. Syst. Evol. Microbiol.">
        <title>Complete genome of a new Firmicutes species belonging to the dominant human colonic microbiota ('Ruminococcus bicirculans') reveals two chromosomes and a selective capacity to utilize plant glucans.</title>
        <authorList>
            <consortium name="NISC Comparative Sequencing Program"/>
            <person name="Wegmann U."/>
            <person name="Louis P."/>
            <person name="Goesmann A."/>
            <person name="Henrissat B."/>
            <person name="Duncan S.H."/>
            <person name="Flint H.J."/>
        </authorList>
    </citation>
    <scope>NUCLEOTIDE SEQUENCE</scope>
    <source>
        <strain evidence="6">NBRC 103855</strain>
    </source>
</reference>
<dbReference type="Gene3D" id="2.30.30.40">
    <property type="entry name" value="SH3 Domains"/>
    <property type="match status" value="1"/>
</dbReference>
<dbReference type="RefSeq" id="WP_284391207.1">
    <property type="nucleotide sequence ID" value="NZ_BSNG01000001.1"/>
</dbReference>
<feature type="domain" description="NlpC/P60" evidence="5">
    <location>
        <begin position="154"/>
        <end position="273"/>
    </location>
</feature>
<evidence type="ECO:0000313" key="7">
    <source>
        <dbReference type="Proteomes" id="UP001161406"/>
    </source>
</evidence>
<keyword evidence="3 6" id="KW-0378">Hydrolase</keyword>
<dbReference type="PANTHER" id="PTHR47359">
    <property type="entry name" value="PEPTIDOGLYCAN DL-ENDOPEPTIDASE CWLO"/>
    <property type="match status" value="1"/>
</dbReference>
<comment type="caution">
    <text evidence="6">The sequence shown here is derived from an EMBL/GenBank/DDBJ whole genome shotgun (WGS) entry which is preliminary data.</text>
</comment>
<evidence type="ECO:0000256" key="3">
    <source>
        <dbReference type="ARBA" id="ARBA00022801"/>
    </source>
</evidence>
<evidence type="ECO:0000313" key="6">
    <source>
        <dbReference type="EMBL" id="GLQ10536.1"/>
    </source>
</evidence>
<dbReference type="InterPro" id="IPR038765">
    <property type="entry name" value="Papain-like_cys_pep_sf"/>
</dbReference>
<keyword evidence="2" id="KW-0645">Protease</keyword>
<dbReference type="SUPFAM" id="SSF54001">
    <property type="entry name" value="Cysteine proteinases"/>
    <property type="match status" value="1"/>
</dbReference>
<dbReference type="InterPro" id="IPR041382">
    <property type="entry name" value="SH3_16"/>
</dbReference>
<dbReference type="Pfam" id="PF18348">
    <property type="entry name" value="SH3_16"/>
    <property type="match status" value="1"/>
</dbReference>
<protein>
    <submittedName>
        <fullName evidence="6">Hydrolase Nlp/P60</fullName>
    </submittedName>
</protein>
<proteinExistence type="inferred from homology"/>
<dbReference type="GO" id="GO:0016787">
    <property type="term" value="F:hydrolase activity"/>
    <property type="evidence" value="ECO:0007669"/>
    <property type="project" value="UniProtKB-KW"/>
</dbReference>
<evidence type="ECO:0000256" key="1">
    <source>
        <dbReference type="ARBA" id="ARBA00007074"/>
    </source>
</evidence>
<gene>
    <name evidence="6" type="ORF">GCM10007913_24680</name>
</gene>
<dbReference type="InterPro" id="IPR000064">
    <property type="entry name" value="NLP_P60_dom"/>
</dbReference>
<dbReference type="PROSITE" id="PS51935">
    <property type="entry name" value="NLPC_P60"/>
    <property type="match status" value="1"/>
</dbReference>
<comment type="similarity">
    <text evidence="1">Belongs to the peptidase C40 family.</text>
</comment>
<keyword evidence="7" id="KW-1185">Reference proteome</keyword>
<dbReference type="PANTHER" id="PTHR47359:SF3">
    <property type="entry name" value="NLP_P60 DOMAIN-CONTAINING PROTEIN-RELATED"/>
    <property type="match status" value="1"/>
</dbReference>
<evidence type="ECO:0000259" key="5">
    <source>
        <dbReference type="PROSITE" id="PS51935"/>
    </source>
</evidence>
<reference evidence="6" key="2">
    <citation type="submission" date="2023-01" db="EMBL/GenBank/DDBJ databases">
        <title>Draft genome sequence of Devosia yakushimensis strain NBRC 103855.</title>
        <authorList>
            <person name="Sun Q."/>
            <person name="Mori K."/>
        </authorList>
    </citation>
    <scope>NUCLEOTIDE SEQUENCE</scope>
    <source>
        <strain evidence="6">NBRC 103855</strain>
    </source>
</reference>
<accession>A0ABQ5UGC8</accession>
<evidence type="ECO:0000256" key="2">
    <source>
        <dbReference type="ARBA" id="ARBA00022670"/>
    </source>
</evidence>
<organism evidence="6 7">
    <name type="scientific">Devosia yakushimensis</name>
    <dbReference type="NCBI Taxonomy" id="470028"/>
    <lineage>
        <taxon>Bacteria</taxon>
        <taxon>Pseudomonadati</taxon>
        <taxon>Pseudomonadota</taxon>
        <taxon>Alphaproteobacteria</taxon>
        <taxon>Hyphomicrobiales</taxon>
        <taxon>Devosiaceae</taxon>
        <taxon>Devosia</taxon>
    </lineage>
</organism>
<keyword evidence="4" id="KW-0788">Thiol protease</keyword>